<dbReference type="EMBL" id="BIFH01000013">
    <property type="protein sequence ID" value="GCD92949.1"/>
    <property type="molecule type" value="Genomic_DNA"/>
</dbReference>
<accession>A0A401YEB8</accession>
<dbReference type="GO" id="GO:0016787">
    <property type="term" value="F:hydrolase activity"/>
    <property type="evidence" value="ECO:0007669"/>
    <property type="project" value="UniProtKB-KW"/>
</dbReference>
<sequence length="140" mass="14825">MRLYAGIIPVDGRGRAALQQRDHKPGIENPGLLTAFGGLAEGAEGAADAALREATEELGLRLTSTALHPLLAHEQRMPGSEPTRCVIFRVVVPDAGELRTAEGAGVVVGVPAELRVRGDLTDTCRRAVEALHTWGTSRRG</sequence>
<evidence type="ECO:0000313" key="4">
    <source>
        <dbReference type="Proteomes" id="UP000286931"/>
    </source>
</evidence>
<dbReference type="InterPro" id="IPR015797">
    <property type="entry name" value="NUDIX_hydrolase-like_dom_sf"/>
</dbReference>
<name>A0A401YEB8_9ACTN</name>
<dbReference type="Pfam" id="PF00293">
    <property type="entry name" value="NUDIX"/>
    <property type="match status" value="1"/>
</dbReference>
<protein>
    <recommendedName>
        <fullName evidence="2">Nudix hydrolase domain-containing protein</fullName>
    </recommendedName>
</protein>
<keyword evidence="1" id="KW-0378">Hydrolase</keyword>
<dbReference type="PROSITE" id="PS51462">
    <property type="entry name" value="NUDIX"/>
    <property type="match status" value="1"/>
</dbReference>
<dbReference type="Proteomes" id="UP000286931">
    <property type="component" value="Unassembled WGS sequence"/>
</dbReference>
<dbReference type="SUPFAM" id="SSF55811">
    <property type="entry name" value="Nudix"/>
    <property type="match status" value="1"/>
</dbReference>
<organism evidence="3 4">
    <name type="scientific">Embleya hyalina</name>
    <dbReference type="NCBI Taxonomy" id="516124"/>
    <lineage>
        <taxon>Bacteria</taxon>
        <taxon>Bacillati</taxon>
        <taxon>Actinomycetota</taxon>
        <taxon>Actinomycetes</taxon>
        <taxon>Kitasatosporales</taxon>
        <taxon>Streptomycetaceae</taxon>
        <taxon>Embleya</taxon>
    </lineage>
</organism>
<evidence type="ECO:0000256" key="1">
    <source>
        <dbReference type="ARBA" id="ARBA00022801"/>
    </source>
</evidence>
<dbReference type="Gene3D" id="3.90.79.10">
    <property type="entry name" value="Nucleoside Triphosphate Pyrophosphohydrolase"/>
    <property type="match status" value="1"/>
</dbReference>
<feature type="domain" description="Nudix hydrolase" evidence="2">
    <location>
        <begin position="1"/>
        <end position="133"/>
    </location>
</feature>
<proteinExistence type="predicted"/>
<dbReference type="RefSeq" id="WP_126635248.1">
    <property type="nucleotide sequence ID" value="NZ_BIFH01000013.1"/>
</dbReference>
<keyword evidence="4" id="KW-1185">Reference proteome</keyword>
<evidence type="ECO:0000313" key="3">
    <source>
        <dbReference type="EMBL" id="GCD92949.1"/>
    </source>
</evidence>
<comment type="caution">
    <text evidence="3">The sequence shown here is derived from an EMBL/GenBank/DDBJ whole genome shotgun (WGS) entry which is preliminary data.</text>
</comment>
<gene>
    <name evidence="3" type="ORF">EHYA_00592</name>
</gene>
<dbReference type="AlphaFoldDB" id="A0A401YEB8"/>
<reference evidence="3 4" key="1">
    <citation type="submission" date="2018-12" db="EMBL/GenBank/DDBJ databases">
        <title>Draft genome sequence of Embleya hyalina NBRC 13850T.</title>
        <authorList>
            <person name="Komaki H."/>
            <person name="Hosoyama A."/>
            <person name="Kimura A."/>
            <person name="Ichikawa N."/>
            <person name="Tamura T."/>
        </authorList>
    </citation>
    <scope>NUCLEOTIDE SEQUENCE [LARGE SCALE GENOMIC DNA]</scope>
    <source>
        <strain evidence="3 4">NBRC 13850</strain>
    </source>
</reference>
<dbReference type="PROSITE" id="PS00893">
    <property type="entry name" value="NUDIX_BOX"/>
    <property type="match status" value="1"/>
</dbReference>
<dbReference type="InterPro" id="IPR000086">
    <property type="entry name" value="NUDIX_hydrolase_dom"/>
</dbReference>
<dbReference type="InterPro" id="IPR020084">
    <property type="entry name" value="NUDIX_hydrolase_CS"/>
</dbReference>
<evidence type="ECO:0000259" key="2">
    <source>
        <dbReference type="PROSITE" id="PS51462"/>
    </source>
</evidence>